<sequence>MMTSFDNKMPTSGKSKLRWFFYVFSLLALIFVFSRLEKKAEENKIQIQKKFTYPYVQVKIPGPGATYVIWGRKKCTSNDTRVYTGYTAGQHYNHAGGGSNILCLPRFPVSDQITTSTENVASIFGVRYRIGSYNSLGTNGLFSTPNNISLNKRVVPCSVCLTNGSATIMVIPGRTHCYPGWYRQYSGYLMTAHYAHVGRSNHICVHRRPQRYFGTSPLQAFLYHVEAECGSLPCPPYCNGFELPCVVCRKCP</sequence>
<dbReference type="PANTHER" id="PTHR24024">
    <property type="entry name" value="PULMONARY SURFACTANT-ASSOCIATED PROTEIN A"/>
    <property type="match status" value="1"/>
</dbReference>
<dbReference type="InterPro" id="IPR051077">
    <property type="entry name" value="Ca-dependent_lectin"/>
</dbReference>
<feature type="transmembrane region" description="Helical" evidence="1">
    <location>
        <begin position="20"/>
        <end position="36"/>
    </location>
</feature>
<keyword evidence="1" id="KW-0472">Membrane</keyword>
<keyword evidence="1" id="KW-0812">Transmembrane</keyword>
<name>H9XQ27_SEPOF</name>
<dbReference type="PANTHER" id="PTHR24024:SF18">
    <property type="entry name" value="SHORT-CHAIN COLLAGEN C4-LIKE"/>
    <property type="match status" value="1"/>
</dbReference>
<proteinExistence type="evidence at transcript level"/>
<dbReference type="EMBL" id="JQ031514">
    <property type="protein sequence ID" value="AFH01338.1"/>
    <property type="molecule type" value="mRNA"/>
</dbReference>
<evidence type="ECO:0000313" key="2">
    <source>
        <dbReference type="EMBL" id="AFH01338.1"/>
    </source>
</evidence>
<dbReference type="AlphaFoldDB" id="H9XQ27"/>
<accession>H9XQ27</accession>
<reference evidence="2" key="1">
    <citation type="submission" date="2011-11" db="EMBL/GenBank/DDBJ databases">
        <title>Sex pheromones alpha, alpha' and beta.</title>
        <authorList>
            <person name="Enault J."/>
            <person name="Zatylny-Gaudin C."/>
            <person name="Bernay B."/>
            <person name="Lefranc B."/>
            <person name="Leprince J."/>
            <person name="Baudy-Floc'H M."/>
            <person name="Henry J."/>
        </authorList>
    </citation>
    <scope>NUCLEOTIDE SEQUENCE</scope>
</reference>
<evidence type="ECO:0000256" key="1">
    <source>
        <dbReference type="SAM" id="Phobius"/>
    </source>
</evidence>
<keyword evidence="1" id="KW-1133">Transmembrane helix</keyword>
<protein>
    <submittedName>
        <fullName evidence="2">Beta sex pheromone</fullName>
    </submittedName>
</protein>
<organism evidence="2">
    <name type="scientific">Sepia officinalis</name>
    <name type="common">Common cuttlefish</name>
    <dbReference type="NCBI Taxonomy" id="6610"/>
    <lineage>
        <taxon>Eukaryota</taxon>
        <taxon>Metazoa</taxon>
        <taxon>Spiralia</taxon>
        <taxon>Lophotrochozoa</taxon>
        <taxon>Mollusca</taxon>
        <taxon>Cephalopoda</taxon>
        <taxon>Coleoidea</taxon>
        <taxon>Decapodiformes</taxon>
        <taxon>Sepiida</taxon>
        <taxon>Sepiina</taxon>
        <taxon>Sepiidae</taxon>
        <taxon>Sepia</taxon>
    </lineage>
</organism>
<dbReference type="GO" id="GO:0005615">
    <property type="term" value="C:extracellular space"/>
    <property type="evidence" value="ECO:0007669"/>
    <property type="project" value="TreeGrafter"/>
</dbReference>